<dbReference type="OrthoDB" id="3645574at2759"/>
<dbReference type="AlphaFoldDB" id="A0A0F7ZPZ2"/>
<dbReference type="Proteomes" id="UP000054481">
    <property type="component" value="Unassembled WGS sequence"/>
</dbReference>
<proteinExistence type="predicted"/>
<sequence>MLSVPYWLTDCSIDDITDERYDPFDQVRQTFLKAIDEEGGHMQMKHDVQVTAMMQQSWVSKGVWFWACVRSVNAWLFVCEDHILPKFSPDTDLVGKLKELSSFWKQDAAATVKAKVEDEQRYQAHLSSLFHNKALPHASKEERNSAST</sequence>
<evidence type="ECO:0000313" key="1">
    <source>
        <dbReference type="EMBL" id="KJZ76345.1"/>
    </source>
</evidence>
<name>A0A0F7ZPZ2_9HYPO</name>
<dbReference type="EMBL" id="KQ030512">
    <property type="protein sequence ID" value="KJZ76345.1"/>
    <property type="molecule type" value="Genomic_DNA"/>
</dbReference>
<protein>
    <submittedName>
        <fullName evidence="1">Uncharacterized protein</fullName>
    </submittedName>
</protein>
<evidence type="ECO:0000313" key="2">
    <source>
        <dbReference type="Proteomes" id="UP000054481"/>
    </source>
</evidence>
<accession>A0A0F7ZPZ2</accession>
<organism evidence="1 2">
    <name type="scientific">Hirsutella minnesotensis 3608</name>
    <dbReference type="NCBI Taxonomy" id="1043627"/>
    <lineage>
        <taxon>Eukaryota</taxon>
        <taxon>Fungi</taxon>
        <taxon>Dikarya</taxon>
        <taxon>Ascomycota</taxon>
        <taxon>Pezizomycotina</taxon>
        <taxon>Sordariomycetes</taxon>
        <taxon>Hypocreomycetidae</taxon>
        <taxon>Hypocreales</taxon>
        <taxon>Ophiocordycipitaceae</taxon>
        <taxon>Hirsutella</taxon>
    </lineage>
</organism>
<keyword evidence="2" id="KW-1185">Reference proteome</keyword>
<gene>
    <name evidence="1" type="ORF">HIM_04427</name>
</gene>
<reference evidence="1 2" key="1">
    <citation type="journal article" date="2014" name="Genome Biol. Evol.">
        <title>Comparative genomics and transcriptomics analyses reveal divergent lifestyle features of nematode endoparasitic fungus Hirsutella minnesotensis.</title>
        <authorList>
            <person name="Lai Y."/>
            <person name="Liu K."/>
            <person name="Zhang X."/>
            <person name="Zhang X."/>
            <person name="Li K."/>
            <person name="Wang N."/>
            <person name="Shu C."/>
            <person name="Wu Y."/>
            <person name="Wang C."/>
            <person name="Bushley K.E."/>
            <person name="Xiang M."/>
            <person name="Liu X."/>
        </authorList>
    </citation>
    <scope>NUCLEOTIDE SEQUENCE [LARGE SCALE GENOMIC DNA]</scope>
    <source>
        <strain evidence="1 2">3608</strain>
    </source>
</reference>